<dbReference type="AlphaFoldDB" id="A0A8H7DUU0"/>
<dbReference type="SUPFAM" id="SSF48264">
    <property type="entry name" value="Cytochrome P450"/>
    <property type="match status" value="1"/>
</dbReference>
<sequence length="516" mass="57260">MTLAEGCLGAVSTGVAICLLYYFIGNSARRLPLPPGPPGDPIIGHLRSLPQENEPGKVYHEWAKKYGDVMRVTILGRSMIILGSQQAATDLLEKRRGIYSDRPDTPVYDIMGWSVNLVFTKYASTRFRKLKRVFQQTLSQNGCVQFQQTQIENAHILVNDLMKNKGDYVYLIGRYSTSISMRIAYGHQIRSDDDEYIKIGTEGANSFLVGGTPGATMIDLFPILKHFPAWFPGTHYAETARTWKPVVDRMHNYPYDVVREEMARGLAKPCILAAELQRRGEQVLSDEDVSVLKGVAGAVHAGGTETTSASLALFAMAMLLYPECQKRGQEEVDRVVGRDRLPTFEDKSSLPYVSCIVQEILRWHPSVPSGVAHRSTEDDIYRGMFIPKGSVVIPNIRGISLDENVYKNPTDFNPNRFLPKSVGGNGEPVFSAAFGFGRRICPGKYLALRSVWIAVATMLSTVHITKAKDKHGNEIVPPLEFEHGLISHIKNFPCNVSARSETAHNLVVDAVGYIDG</sequence>
<evidence type="ECO:0000256" key="2">
    <source>
        <dbReference type="ARBA" id="ARBA00005179"/>
    </source>
</evidence>
<dbReference type="RefSeq" id="XP_036631180.1">
    <property type="nucleotide sequence ID" value="XM_036777560.1"/>
</dbReference>
<evidence type="ECO:0000256" key="3">
    <source>
        <dbReference type="ARBA" id="ARBA00010617"/>
    </source>
</evidence>
<dbReference type="GO" id="GO:0016705">
    <property type="term" value="F:oxidoreductase activity, acting on paired donors, with incorporation or reduction of molecular oxygen"/>
    <property type="evidence" value="ECO:0007669"/>
    <property type="project" value="InterPro"/>
</dbReference>
<dbReference type="GO" id="GO:0005506">
    <property type="term" value="F:iron ion binding"/>
    <property type="evidence" value="ECO:0007669"/>
    <property type="project" value="InterPro"/>
</dbReference>
<dbReference type="PRINTS" id="PR00463">
    <property type="entry name" value="EP450I"/>
</dbReference>
<evidence type="ECO:0000256" key="9">
    <source>
        <dbReference type="PIRSR" id="PIRSR602401-1"/>
    </source>
</evidence>
<dbReference type="PRINTS" id="PR00385">
    <property type="entry name" value="P450"/>
</dbReference>
<evidence type="ECO:0000256" key="5">
    <source>
        <dbReference type="ARBA" id="ARBA00022723"/>
    </source>
</evidence>
<name>A0A8H7DUU0_PLEOS</name>
<dbReference type="OrthoDB" id="2789670at2759"/>
<dbReference type="Gene3D" id="1.10.630.10">
    <property type="entry name" value="Cytochrome P450"/>
    <property type="match status" value="1"/>
</dbReference>
<proteinExistence type="inferred from homology"/>
<keyword evidence="4 9" id="KW-0349">Heme</keyword>
<gene>
    <name evidence="12" type="ORF">PC9H_008040</name>
</gene>
<dbReference type="GO" id="GO:0020037">
    <property type="term" value="F:heme binding"/>
    <property type="evidence" value="ECO:0007669"/>
    <property type="project" value="InterPro"/>
</dbReference>
<dbReference type="InterPro" id="IPR001128">
    <property type="entry name" value="Cyt_P450"/>
</dbReference>
<dbReference type="GeneID" id="59377858"/>
<dbReference type="PANTHER" id="PTHR46300">
    <property type="entry name" value="P450, PUTATIVE (EUROFUNG)-RELATED-RELATED"/>
    <property type="match status" value="1"/>
</dbReference>
<evidence type="ECO:0000256" key="8">
    <source>
        <dbReference type="ARBA" id="ARBA00023033"/>
    </source>
</evidence>
<evidence type="ECO:0000256" key="7">
    <source>
        <dbReference type="ARBA" id="ARBA00023004"/>
    </source>
</evidence>
<evidence type="ECO:0000256" key="11">
    <source>
        <dbReference type="SAM" id="Phobius"/>
    </source>
</evidence>
<comment type="similarity">
    <text evidence="3 10">Belongs to the cytochrome P450 family.</text>
</comment>
<comment type="pathway">
    <text evidence="2">Secondary metabolite biosynthesis.</text>
</comment>
<dbReference type="VEuPathDB" id="FungiDB:PC9H_008040"/>
<evidence type="ECO:0008006" key="14">
    <source>
        <dbReference type="Google" id="ProtNLM"/>
    </source>
</evidence>
<dbReference type="CDD" id="cd11065">
    <property type="entry name" value="CYP64-like"/>
    <property type="match status" value="1"/>
</dbReference>
<evidence type="ECO:0000256" key="1">
    <source>
        <dbReference type="ARBA" id="ARBA00001971"/>
    </source>
</evidence>
<dbReference type="InterPro" id="IPR017972">
    <property type="entry name" value="Cyt_P450_CS"/>
</dbReference>
<dbReference type="Pfam" id="PF00067">
    <property type="entry name" value="p450"/>
    <property type="match status" value="1"/>
</dbReference>
<keyword evidence="6 10" id="KW-0560">Oxidoreductase</keyword>
<dbReference type="InterPro" id="IPR050364">
    <property type="entry name" value="Cytochrome_P450_fung"/>
</dbReference>
<dbReference type="Proteomes" id="UP000623687">
    <property type="component" value="Unassembled WGS sequence"/>
</dbReference>
<keyword evidence="8 10" id="KW-0503">Monooxygenase</keyword>
<comment type="cofactor">
    <cofactor evidence="1 9">
        <name>heme</name>
        <dbReference type="ChEBI" id="CHEBI:30413"/>
    </cofactor>
</comment>
<evidence type="ECO:0000313" key="12">
    <source>
        <dbReference type="EMBL" id="KAF7428808.1"/>
    </source>
</evidence>
<comment type="caution">
    <text evidence="12">The sequence shown here is derived from an EMBL/GenBank/DDBJ whole genome shotgun (WGS) entry which is preliminary data.</text>
</comment>
<evidence type="ECO:0000256" key="10">
    <source>
        <dbReference type="RuleBase" id="RU000461"/>
    </source>
</evidence>
<organism evidence="12 13">
    <name type="scientific">Pleurotus ostreatus</name>
    <name type="common">Oyster mushroom</name>
    <name type="synonym">White-rot fungus</name>
    <dbReference type="NCBI Taxonomy" id="5322"/>
    <lineage>
        <taxon>Eukaryota</taxon>
        <taxon>Fungi</taxon>
        <taxon>Dikarya</taxon>
        <taxon>Basidiomycota</taxon>
        <taxon>Agaricomycotina</taxon>
        <taxon>Agaricomycetes</taxon>
        <taxon>Agaricomycetidae</taxon>
        <taxon>Agaricales</taxon>
        <taxon>Pleurotineae</taxon>
        <taxon>Pleurotaceae</taxon>
        <taxon>Pleurotus</taxon>
    </lineage>
</organism>
<dbReference type="PANTHER" id="PTHR46300:SF5">
    <property type="entry name" value="CYTOCHROME P450"/>
    <property type="match status" value="1"/>
</dbReference>
<reference evidence="12" key="1">
    <citation type="submission" date="2019-07" db="EMBL/GenBank/DDBJ databases">
        <authorList>
            <person name="Palmer J.M."/>
        </authorList>
    </citation>
    <scope>NUCLEOTIDE SEQUENCE</scope>
    <source>
        <strain evidence="12">PC9</strain>
    </source>
</reference>
<evidence type="ECO:0000256" key="6">
    <source>
        <dbReference type="ARBA" id="ARBA00023002"/>
    </source>
</evidence>
<keyword evidence="7 9" id="KW-0408">Iron</keyword>
<keyword evidence="11" id="KW-1133">Transmembrane helix</keyword>
<protein>
    <recommendedName>
        <fullName evidence="14">Cytochrome P450</fullName>
    </recommendedName>
</protein>
<feature type="transmembrane region" description="Helical" evidence="11">
    <location>
        <begin position="7"/>
        <end position="24"/>
    </location>
</feature>
<keyword evidence="11" id="KW-0472">Membrane</keyword>
<evidence type="ECO:0000313" key="13">
    <source>
        <dbReference type="Proteomes" id="UP000623687"/>
    </source>
</evidence>
<keyword evidence="5 9" id="KW-0479">Metal-binding</keyword>
<evidence type="ECO:0000256" key="4">
    <source>
        <dbReference type="ARBA" id="ARBA00022617"/>
    </source>
</evidence>
<dbReference type="InterPro" id="IPR036396">
    <property type="entry name" value="Cyt_P450_sf"/>
</dbReference>
<dbReference type="GO" id="GO:0004497">
    <property type="term" value="F:monooxygenase activity"/>
    <property type="evidence" value="ECO:0007669"/>
    <property type="project" value="UniProtKB-KW"/>
</dbReference>
<dbReference type="EMBL" id="JACETU010000005">
    <property type="protein sequence ID" value="KAF7428808.1"/>
    <property type="molecule type" value="Genomic_DNA"/>
</dbReference>
<dbReference type="InterPro" id="IPR002401">
    <property type="entry name" value="Cyt_P450_E_grp-I"/>
</dbReference>
<keyword evidence="13" id="KW-1185">Reference proteome</keyword>
<feature type="binding site" description="axial binding residue" evidence="9">
    <location>
        <position position="441"/>
    </location>
    <ligand>
        <name>heme</name>
        <dbReference type="ChEBI" id="CHEBI:30413"/>
    </ligand>
    <ligandPart>
        <name>Fe</name>
        <dbReference type="ChEBI" id="CHEBI:18248"/>
    </ligandPart>
</feature>
<keyword evidence="11" id="KW-0812">Transmembrane</keyword>
<accession>A0A8H7DUU0</accession>
<dbReference type="PROSITE" id="PS00086">
    <property type="entry name" value="CYTOCHROME_P450"/>
    <property type="match status" value="1"/>
</dbReference>